<gene>
    <name evidence="2" type="primary">28</name>
    <name evidence="2" type="ORF">PBI_INDLULAMITHI_28</name>
</gene>
<reference evidence="2 3" key="1">
    <citation type="submission" date="2019-10" db="EMBL/GenBank/DDBJ databases">
        <authorList>
            <person name="Garlena R.A."/>
            <person name="Russell D.A."/>
            <person name="Pope W.H."/>
            <person name="Jacobs-Sera D."/>
            <person name="Hatfull G.F."/>
        </authorList>
    </citation>
    <scope>NUCLEOTIDE SEQUENCE [LARGE SCALE GENOMIC DNA]</scope>
</reference>
<feature type="domain" description="Glycine-rich" evidence="1">
    <location>
        <begin position="269"/>
        <end position="437"/>
    </location>
</feature>
<dbReference type="Pfam" id="PF21722">
    <property type="entry name" value="Gly_rich_2"/>
    <property type="match status" value="1"/>
</dbReference>
<dbReference type="Proteomes" id="UP000423609">
    <property type="component" value="Segment"/>
</dbReference>
<name>A0A649VD78_9CAUD</name>
<dbReference type="KEGG" id="vg:55624467"/>
<proteinExistence type="predicted"/>
<protein>
    <submittedName>
        <fullName evidence="2">Minor tail protein</fullName>
    </submittedName>
</protein>
<dbReference type="GeneID" id="55624467"/>
<keyword evidence="3" id="KW-1185">Reference proteome</keyword>
<evidence type="ECO:0000313" key="3">
    <source>
        <dbReference type="Proteomes" id="UP000423609"/>
    </source>
</evidence>
<evidence type="ECO:0000259" key="1">
    <source>
        <dbReference type="Pfam" id="PF21722"/>
    </source>
</evidence>
<dbReference type="EMBL" id="MN585993">
    <property type="protein sequence ID" value="QGJ90069.1"/>
    <property type="molecule type" value="Genomic_DNA"/>
</dbReference>
<sequence length="439" mass="43014">MSWGINPSITLPKPVKGWAVNPPAPQLDSTTGWFAIQYILAQASTLGISPAAYLIAIANGQATSPVISPAVALRVIATARATAPNITAAGQLSMVANAIADTLGINPAVVATVIGNAASDPIGIASAAATLIAIADAPADPVIINPAGNASNFNLGTVAGQADSPNILPAALVNVLATAVAQAISIANASAAASVISAAMADPLALADAYGVGSVVSLANSDAPTISPWSDGIVIASAPTLSPTPSPTASGAFPAFASTNQTLTATGYLIIPYWCRYIDLIVISGGAGGHGGNGGNGQDGMGGNPGNWNAITIERGVHIPWASTQLYSVVGAGGAGTASREQNGGPGGDAYVYDQSNNVLLYAVGGQPRNGYTSGGAGISAPAYTFNGITYPGGTGGALNNPGNPAGGGGGGGYGGFFTSAGKGYPGARGQTWSVYRQS</sequence>
<accession>A0A649VD78</accession>
<organism evidence="2 3">
    <name type="scientific">Mycobacterium phage Indlulamithi</name>
    <dbReference type="NCBI Taxonomy" id="2656582"/>
    <lineage>
        <taxon>Viruses</taxon>
        <taxon>Duplodnaviria</taxon>
        <taxon>Heunggongvirae</taxon>
        <taxon>Uroviricota</taxon>
        <taxon>Caudoviricetes</taxon>
        <taxon>Indlulamithivirus</taxon>
        <taxon>Indlulamithivirus indlulamithi</taxon>
    </lineage>
</organism>
<dbReference type="InterPro" id="IPR049304">
    <property type="entry name" value="Gly_rich_dom"/>
</dbReference>
<evidence type="ECO:0000313" key="2">
    <source>
        <dbReference type="EMBL" id="QGJ90069.1"/>
    </source>
</evidence>
<dbReference type="RefSeq" id="YP_009853780.1">
    <property type="nucleotide sequence ID" value="NC_048824.1"/>
</dbReference>